<evidence type="ECO:0000313" key="2">
    <source>
        <dbReference type="Proteomes" id="UP000281112"/>
    </source>
</evidence>
<reference evidence="1 2" key="1">
    <citation type="submission" date="2018-11" db="EMBL/GenBank/DDBJ databases">
        <title>Vibrio LJC006 sp. nov., isolated from seawater during the bloom of the enteromorpha.</title>
        <authorList>
            <person name="Liang J."/>
        </authorList>
    </citation>
    <scope>NUCLEOTIDE SEQUENCE [LARGE SCALE GENOMIC DNA]</scope>
    <source>
        <strain evidence="1 2">LJC006</strain>
    </source>
</reference>
<sequence length="59" mass="7019">MLRRIVIFPVGIFIYYQESKMLAKYFLNKKIFFPPVQFIDLNGVNEGKRRVIMAPIIQI</sequence>
<proteinExistence type="predicted"/>
<evidence type="ECO:0000313" key="1">
    <source>
        <dbReference type="EMBL" id="RQW62150.1"/>
    </source>
</evidence>
<keyword evidence="2" id="KW-1185">Reference proteome</keyword>
<comment type="caution">
    <text evidence="1">The sequence shown here is derived from an EMBL/GenBank/DDBJ whole genome shotgun (WGS) entry which is preliminary data.</text>
</comment>
<dbReference type="Proteomes" id="UP000281112">
    <property type="component" value="Unassembled WGS sequence"/>
</dbReference>
<dbReference type="EMBL" id="RJVQ01000007">
    <property type="protein sequence ID" value="RQW62150.1"/>
    <property type="molecule type" value="Genomic_DNA"/>
</dbReference>
<gene>
    <name evidence="1" type="ORF">EES38_15650</name>
</gene>
<organism evidence="1 2">
    <name type="scientific">Vibrio viridaestus</name>
    <dbReference type="NCBI Taxonomy" id="2487322"/>
    <lineage>
        <taxon>Bacteria</taxon>
        <taxon>Pseudomonadati</taxon>
        <taxon>Pseudomonadota</taxon>
        <taxon>Gammaproteobacteria</taxon>
        <taxon>Vibrionales</taxon>
        <taxon>Vibrionaceae</taxon>
        <taxon>Vibrio</taxon>
    </lineage>
</organism>
<protein>
    <submittedName>
        <fullName evidence="1">DUF2346 domain-containing protein</fullName>
    </submittedName>
</protein>
<name>A0A3N9TDK5_9VIBR</name>
<accession>A0A3N9TDK5</accession>
<dbReference type="AlphaFoldDB" id="A0A3N9TDK5"/>